<keyword evidence="2" id="KW-0808">Transferase</keyword>
<dbReference type="GO" id="GO:0008168">
    <property type="term" value="F:methyltransferase activity"/>
    <property type="evidence" value="ECO:0007669"/>
    <property type="project" value="UniProtKB-KW"/>
</dbReference>
<evidence type="ECO:0000313" key="3">
    <source>
        <dbReference type="Proteomes" id="UP000584867"/>
    </source>
</evidence>
<accession>A0A7W7ZT18</accession>
<gene>
    <name evidence="2" type="ORF">HDF15_003096</name>
</gene>
<evidence type="ECO:0000259" key="1">
    <source>
        <dbReference type="Pfam" id="PF13649"/>
    </source>
</evidence>
<dbReference type="Gene3D" id="3.40.50.150">
    <property type="entry name" value="Vaccinia Virus protein VP39"/>
    <property type="match status" value="1"/>
</dbReference>
<name>A0A7W7ZT18_9BACT</name>
<feature type="domain" description="Methyltransferase" evidence="1">
    <location>
        <begin position="46"/>
        <end position="140"/>
    </location>
</feature>
<sequence>MRSNNTRAVFDATAATYNRDRMRLIPGHEAFYAAALEQIPAEATRIVELGAGSGLFSAMIRAAFPEAHLHLIDFSQPMLDLARQRLGDSPTLTYTLADYTTEPLPTPCDAVISALSIHHLEDEQKRVILPLIFAALRPGGLFINADHIAGPTPELETLYQQRWLNDVRALGATEQQVADSLYRQQEDRRTPVEPQLAWLRDAGFTEVDCWYKASSFAVLSGVRG</sequence>
<dbReference type="PANTHER" id="PTHR43591">
    <property type="entry name" value="METHYLTRANSFERASE"/>
    <property type="match status" value="1"/>
</dbReference>
<dbReference type="AlphaFoldDB" id="A0A7W7ZT18"/>
<dbReference type="EC" id="2.1.1.-" evidence="2"/>
<dbReference type="InterPro" id="IPR029063">
    <property type="entry name" value="SAM-dependent_MTases_sf"/>
</dbReference>
<dbReference type="Proteomes" id="UP000584867">
    <property type="component" value="Unassembled WGS sequence"/>
</dbReference>
<evidence type="ECO:0000313" key="2">
    <source>
        <dbReference type="EMBL" id="MBB5064736.1"/>
    </source>
</evidence>
<keyword evidence="2" id="KW-0489">Methyltransferase</keyword>
<dbReference type="GO" id="GO:0032259">
    <property type="term" value="P:methylation"/>
    <property type="evidence" value="ECO:0007669"/>
    <property type="project" value="UniProtKB-KW"/>
</dbReference>
<proteinExistence type="predicted"/>
<protein>
    <submittedName>
        <fullName evidence="2">tRNA (Cmo5U34)-methyltransferase</fullName>
        <ecNumber evidence="2">2.1.1.-</ecNumber>
    </submittedName>
</protein>
<comment type="caution">
    <text evidence="2">The sequence shown here is derived from an EMBL/GenBank/DDBJ whole genome shotgun (WGS) entry which is preliminary data.</text>
</comment>
<dbReference type="RefSeq" id="WP_184256876.1">
    <property type="nucleotide sequence ID" value="NZ_JACHIO010000012.1"/>
</dbReference>
<dbReference type="CDD" id="cd02440">
    <property type="entry name" value="AdoMet_MTases"/>
    <property type="match status" value="1"/>
</dbReference>
<dbReference type="InterPro" id="IPR041698">
    <property type="entry name" value="Methyltransf_25"/>
</dbReference>
<dbReference type="SUPFAM" id="SSF53335">
    <property type="entry name" value="S-adenosyl-L-methionine-dependent methyltransferases"/>
    <property type="match status" value="1"/>
</dbReference>
<organism evidence="2 3">
    <name type="scientific">Granulicella mallensis</name>
    <dbReference type="NCBI Taxonomy" id="940614"/>
    <lineage>
        <taxon>Bacteria</taxon>
        <taxon>Pseudomonadati</taxon>
        <taxon>Acidobacteriota</taxon>
        <taxon>Terriglobia</taxon>
        <taxon>Terriglobales</taxon>
        <taxon>Acidobacteriaceae</taxon>
        <taxon>Granulicella</taxon>
    </lineage>
</organism>
<dbReference type="Pfam" id="PF13649">
    <property type="entry name" value="Methyltransf_25"/>
    <property type="match status" value="1"/>
</dbReference>
<dbReference type="PANTHER" id="PTHR43591:SF97">
    <property type="entry name" value="CLASS I SAM-DEPENDENT METHYLTRANSFERASE"/>
    <property type="match status" value="1"/>
</dbReference>
<dbReference type="EMBL" id="JACHIO010000012">
    <property type="protein sequence ID" value="MBB5064736.1"/>
    <property type="molecule type" value="Genomic_DNA"/>
</dbReference>
<reference evidence="2 3" key="1">
    <citation type="submission" date="2020-08" db="EMBL/GenBank/DDBJ databases">
        <title>Genomic Encyclopedia of Type Strains, Phase IV (KMG-V): Genome sequencing to study the core and pangenomes of soil and plant-associated prokaryotes.</title>
        <authorList>
            <person name="Whitman W."/>
        </authorList>
    </citation>
    <scope>NUCLEOTIDE SEQUENCE [LARGE SCALE GENOMIC DNA]</scope>
    <source>
        <strain evidence="2 3">X5P3</strain>
    </source>
</reference>